<evidence type="ECO:0000256" key="1">
    <source>
        <dbReference type="SAM" id="Phobius"/>
    </source>
</evidence>
<keyword evidence="4" id="KW-1185">Reference proteome</keyword>
<protein>
    <recommendedName>
        <fullName evidence="2">7TM GPCR serpentine receptor class x (Srx) domain-containing protein</fullName>
    </recommendedName>
</protein>
<dbReference type="Proteomes" id="UP000218231">
    <property type="component" value="Unassembled WGS sequence"/>
</dbReference>
<dbReference type="Gene3D" id="1.20.1070.10">
    <property type="entry name" value="Rhodopsin 7-helix transmembrane proteins"/>
    <property type="match status" value="1"/>
</dbReference>
<dbReference type="AlphaFoldDB" id="A0A2A2JN12"/>
<evidence type="ECO:0000313" key="4">
    <source>
        <dbReference type="Proteomes" id="UP000218231"/>
    </source>
</evidence>
<evidence type="ECO:0000313" key="3">
    <source>
        <dbReference type="EMBL" id="PAV63037.1"/>
    </source>
</evidence>
<keyword evidence="1" id="KW-0472">Membrane</keyword>
<dbReference type="SUPFAM" id="SSF81321">
    <property type="entry name" value="Family A G protein-coupled receptor-like"/>
    <property type="match status" value="1"/>
</dbReference>
<feature type="transmembrane region" description="Helical" evidence="1">
    <location>
        <begin position="25"/>
        <end position="49"/>
    </location>
</feature>
<feature type="transmembrane region" description="Helical" evidence="1">
    <location>
        <begin position="217"/>
        <end position="240"/>
    </location>
</feature>
<dbReference type="EMBL" id="LIAE01010334">
    <property type="protein sequence ID" value="PAV63037.1"/>
    <property type="molecule type" value="Genomic_DNA"/>
</dbReference>
<feature type="transmembrane region" description="Helical" evidence="1">
    <location>
        <begin position="125"/>
        <end position="150"/>
    </location>
</feature>
<sequence length="290" mass="32151">MSDDVTISSSNDTVYLFNSLSIENAISSAIILVVSVVGIAANGLSAFLLLRLSTFRNSFGLLASCHAIGNCGVLAAFLLWASPTSIFGIPDVPFWNRANLLIGQASLFFQTNSFHSTVFISINRLVAIAFPSTYSVSMFSFSAFIDLLTLTRLHSVNTKLSQVRRNQSNASSDAARRQKKEVLFFVQSFVNTILYCFMLVCYHIIAPLEWLSSNRFTSFLSTTFIWEISNALGGVILVGFNREIRRRIRHPRDLLNSETTQTKRIIAIQHSTISAQPVYKAASSQITTIL</sequence>
<name>A0A2A2JN12_9BILA</name>
<dbReference type="Pfam" id="PF10328">
    <property type="entry name" value="7TM_GPCR_Srx"/>
    <property type="match status" value="1"/>
</dbReference>
<evidence type="ECO:0000259" key="2">
    <source>
        <dbReference type="Pfam" id="PF10328"/>
    </source>
</evidence>
<dbReference type="InterPro" id="IPR019430">
    <property type="entry name" value="7TM_GPCR_serpentine_rcpt_Srx"/>
</dbReference>
<reference evidence="3 4" key="1">
    <citation type="journal article" date="2017" name="Curr. Biol.">
        <title>Genome architecture and evolution of a unichromosomal asexual nematode.</title>
        <authorList>
            <person name="Fradin H."/>
            <person name="Zegar C."/>
            <person name="Gutwein M."/>
            <person name="Lucas J."/>
            <person name="Kovtun M."/>
            <person name="Corcoran D."/>
            <person name="Baugh L.R."/>
            <person name="Kiontke K."/>
            <person name="Gunsalus K."/>
            <person name="Fitch D.H."/>
            <person name="Piano F."/>
        </authorList>
    </citation>
    <scope>NUCLEOTIDE SEQUENCE [LARGE SCALE GENOMIC DNA]</scope>
    <source>
        <strain evidence="3">PF1309</strain>
    </source>
</reference>
<feature type="domain" description="7TM GPCR serpentine receptor class x (Srx)" evidence="2">
    <location>
        <begin position="33"/>
        <end position="140"/>
    </location>
</feature>
<keyword evidence="1" id="KW-1133">Transmembrane helix</keyword>
<proteinExistence type="predicted"/>
<feature type="transmembrane region" description="Helical" evidence="1">
    <location>
        <begin position="61"/>
        <end position="81"/>
    </location>
</feature>
<dbReference type="PANTHER" id="PTHR23017">
    <property type="entry name" value="SERPENTINE RECEPTOR, CLASS X"/>
    <property type="match status" value="1"/>
</dbReference>
<feature type="transmembrane region" description="Helical" evidence="1">
    <location>
        <begin position="182"/>
        <end position="205"/>
    </location>
</feature>
<comment type="caution">
    <text evidence="3">The sequence shown here is derived from an EMBL/GenBank/DDBJ whole genome shotgun (WGS) entry which is preliminary data.</text>
</comment>
<dbReference type="OrthoDB" id="5830666at2759"/>
<organism evidence="3 4">
    <name type="scientific">Diploscapter pachys</name>
    <dbReference type="NCBI Taxonomy" id="2018661"/>
    <lineage>
        <taxon>Eukaryota</taxon>
        <taxon>Metazoa</taxon>
        <taxon>Ecdysozoa</taxon>
        <taxon>Nematoda</taxon>
        <taxon>Chromadorea</taxon>
        <taxon>Rhabditida</taxon>
        <taxon>Rhabditina</taxon>
        <taxon>Rhabditomorpha</taxon>
        <taxon>Rhabditoidea</taxon>
        <taxon>Rhabditidae</taxon>
        <taxon>Diploscapter</taxon>
    </lineage>
</organism>
<dbReference type="PANTHER" id="PTHR23017:SF3">
    <property type="entry name" value="G-PROTEIN COUPLED RECEPTORS FAMILY 1 PROFILE DOMAIN-CONTAINING PROTEIN"/>
    <property type="match status" value="1"/>
</dbReference>
<accession>A0A2A2JN12</accession>
<keyword evidence="1" id="KW-0812">Transmembrane</keyword>
<gene>
    <name evidence="3" type="ORF">WR25_09076</name>
</gene>